<evidence type="ECO:0000259" key="1">
    <source>
        <dbReference type="Pfam" id="PF00188"/>
    </source>
</evidence>
<feature type="non-terminal residue" evidence="2">
    <location>
        <position position="1"/>
    </location>
</feature>
<sequence length="58" mass="6612">GINWESAAENIAWNQKTVSEVMTAWKNSPGHYANIVGDYNYVGFGVNDLYWTQNFLKV</sequence>
<keyword evidence="3" id="KW-1185">Reference proteome</keyword>
<dbReference type="AlphaFoldDB" id="A0A9W8LXM3"/>
<dbReference type="SUPFAM" id="SSF55797">
    <property type="entry name" value="PR-1-like"/>
    <property type="match status" value="1"/>
</dbReference>
<gene>
    <name evidence="2" type="ORF">IWW36_005642</name>
</gene>
<dbReference type="InterPro" id="IPR014044">
    <property type="entry name" value="CAP_dom"/>
</dbReference>
<comment type="caution">
    <text evidence="2">The sequence shown here is derived from an EMBL/GenBank/DDBJ whole genome shotgun (WGS) entry which is preliminary data.</text>
</comment>
<dbReference type="Gene3D" id="3.40.33.10">
    <property type="entry name" value="CAP"/>
    <property type="match status" value="1"/>
</dbReference>
<accession>A0A9W8LXM3</accession>
<dbReference type="CDD" id="cd05379">
    <property type="entry name" value="CAP_bacterial"/>
    <property type="match status" value="1"/>
</dbReference>
<dbReference type="InterPro" id="IPR035940">
    <property type="entry name" value="CAP_sf"/>
</dbReference>
<dbReference type="PANTHER" id="PTHR31157:SF1">
    <property type="entry name" value="SCP DOMAIN-CONTAINING PROTEIN"/>
    <property type="match status" value="1"/>
</dbReference>
<proteinExistence type="predicted"/>
<feature type="domain" description="SCP" evidence="1">
    <location>
        <begin position="9"/>
        <end position="49"/>
    </location>
</feature>
<name>A0A9W8LXM3_9FUNG</name>
<organism evidence="2 3">
    <name type="scientific">Coemansia brasiliensis</name>
    <dbReference type="NCBI Taxonomy" id="2650707"/>
    <lineage>
        <taxon>Eukaryota</taxon>
        <taxon>Fungi</taxon>
        <taxon>Fungi incertae sedis</taxon>
        <taxon>Zoopagomycota</taxon>
        <taxon>Kickxellomycotina</taxon>
        <taxon>Kickxellomycetes</taxon>
        <taxon>Kickxellales</taxon>
        <taxon>Kickxellaceae</taxon>
        <taxon>Coemansia</taxon>
    </lineage>
</organism>
<evidence type="ECO:0000313" key="3">
    <source>
        <dbReference type="Proteomes" id="UP001139887"/>
    </source>
</evidence>
<reference evidence="2" key="1">
    <citation type="submission" date="2022-07" db="EMBL/GenBank/DDBJ databases">
        <title>Phylogenomic reconstructions and comparative analyses of Kickxellomycotina fungi.</title>
        <authorList>
            <person name="Reynolds N.K."/>
            <person name="Stajich J.E."/>
            <person name="Barry K."/>
            <person name="Grigoriev I.V."/>
            <person name="Crous P."/>
            <person name="Smith M.E."/>
        </authorList>
    </citation>
    <scope>NUCLEOTIDE SEQUENCE</scope>
    <source>
        <strain evidence="2">NRRL 1566</strain>
    </source>
</reference>
<dbReference type="OrthoDB" id="568194at2759"/>
<dbReference type="PANTHER" id="PTHR31157">
    <property type="entry name" value="SCP DOMAIN-CONTAINING PROTEIN"/>
    <property type="match status" value="1"/>
</dbReference>
<protein>
    <recommendedName>
        <fullName evidence="1">SCP domain-containing protein</fullName>
    </recommendedName>
</protein>
<dbReference type="Pfam" id="PF00188">
    <property type="entry name" value="CAP"/>
    <property type="match status" value="1"/>
</dbReference>
<dbReference type="EMBL" id="JANBUW010001497">
    <property type="protein sequence ID" value="KAJ2843176.1"/>
    <property type="molecule type" value="Genomic_DNA"/>
</dbReference>
<dbReference type="Proteomes" id="UP001139887">
    <property type="component" value="Unassembled WGS sequence"/>
</dbReference>
<evidence type="ECO:0000313" key="2">
    <source>
        <dbReference type="EMBL" id="KAJ2843176.1"/>
    </source>
</evidence>